<dbReference type="OrthoDB" id="2414538at2759"/>
<dbReference type="GO" id="GO:0003887">
    <property type="term" value="F:DNA-directed DNA polymerase activity"/>
    <property type="evidence" value="ECO:0007669"/>
    <property type="project" value="UniProtKB-EC"/>
</dbReference>
<evidence type="ECO:0000256" key="1">
    <source>
        <dbReference type="ARBA" id="ARBA00049244"/>
    </source>
</evidence>
<accession>A0A7J6US33</accession>
<evidence type="ECO:0000313" key="3">
    <source>
        <dbReference type="EMBL" id="KAF5175261.1"/>
    </source>
</evidence>
<organism evidence="3 4">
    <name type="scientific">Thalictrum thalictroides</name>
    <name type="common">Rue-anemone</name>
    <name type="synonym">Anemone thalictroides</name>
    <dbReference type="NCBI Taxonomy" id="46969"/>
    <lineage>
        <taxon>Eukaryota</taxon>
        <taxon>Viridiplantae</taxon>
        <taxon>Streptophyta</taxon>
        <taxon>Embryophyta</taxon>
        <taxon>Tracheophyta</taxon>
        <taxon>Spermatophyta</taxon>
        <taxon>Magnoliopsida</taxon>
        <taxon>Ranunculales</taxon>
        <taxon>Ranunculaceae</taxon>
        <taxon>Thalictroideae</taxon>
        <taxon>Thalictrum</taxon>
    </lineage>
</organism>
<evidence type="ECO:0000259" key="2">
    <source>
        <dbReference type="Pfam" id="PF14260"/>
    </source>
</evidence>
<dbReference type="Proteomes" id="UP000554482">
    <property type="component" value="Unassembled WGS sequence"/>
</dbReference>
<comment type="catalytic activity">
    <reaction evidence="1">
        <text>DNA(n) + a 2'-deoxyribonucleoside 5'-triphosphate = DNA(n+1) + diphosphate</text>
        <dbReference type="Rhea" id="RHEA:22508"/>
        <dbReference type="Rhea" id="RHEA-COMP:17339"/>
        <dbReference type="Rhea" id="RHEA-COMP:17340"/>
        <dbReference type="ChEBI" id="CHEBI:33019"/>
        <dbReference type="ChEBI" id="CHEBI:61560"/>
        <dbReference type="ChEBI" id="CHEBI:173112"/>
        <dbReference type="EC" id="2.7.7.7"/>
    </reaction>
</comment>
<feature type="domain" description="C4-type zinc-finger of DNA polymerase delta" evidence="2">
    <location>
        <begin position="3"/>
        <end position="63"/>
    </location>
</feature>
<comment type="caution">
    <text evidence="3">The sequence shown here is derived from an EMBL/GenBank/DDBJ whole genome shotgun (WGS) entry which is preliminary data.</text>
</comment>
<feature type="non-terminal residue" evidence="3">
    <location>
        <position position="1"/>
    </location>
</feature>
<proteinExistence type="predicted"/>
<evidence type="ECO:0000313" key="4">
    <source>
        <dbReference type="Proteomes" id="UP000554482"/>
    </source>
</evidence>
<keyword evidence="4" id="KW-1185">Reference proteome</keyword>
<name>A0A7J6US33_THATH</name>
<protein>
    <submittedName>
        <fullName evidence="3">Dna polymerase delta catalytic subunit</fullName>
    </submittedName>
</protein>
<dbReference type="Pfam" id="PF14260">
    <property type="entry name" value="zf-C4pol"/>
    <property type="match status" value="1"/>
</dbReference>
<reference evidence="3 4" key="1">
    <citation type="submission" date="2020-06" db="EMBL/GenBank/DDBJ databases">
        <title>Transcriptomic and genomic resources for Thalictrum thalictroides and T. hernandezii: Facilitating candidate gene discovery in an emerging model plant lineage.</title>
        <authorList>
            <person name="Arias T."/>
            <person name="Riano-Pachon D.M."/>
            <person name="Di Stilio V.S."/>
        </authorList>
    </citation>
    <scope>NUCLEOTIDE SEQUENCE [LARGE SCALE GENOMIC DNA]</scope>
    <source>
        <strain evidence="4">cv. WT478/WT964</strain>
        <tissue evidence="3">Leaves</tissue>
    </source>
</reference>
<dbReference type="AlphaFoldDB" id="A0A7J6US33"/>
<sequence length="110" mass="12785">NSEQTLCSHCKGREAELYCKTIANVADLEILFGRLWTQCQECQGSLHQDVLCTSRDCPIFYRRKKAQKDMAEAKEDELIPVLKAPAMDSKLRQANEFLLRMPRRMSRYQS</sequence>
<dbReference type="EMBL" id="JABWDY010044284">
    <property type="protein sequence ID" value="KAF5175261.1"/>
    <property type="molecule type" value="Genomic_DNA"/>
</dbReference>
<dbReference type="InterPro" id="IPR025687">
    <property type="entry name" value="Znf-C4pol"/>
</dbReference>
<gene>
    <name evidence="3" type="ORF">FRX31_035152</name>
</gene>